<dbReference type="SUPFAM" id="SSF49299">
    <property type="entry name" value="PKD domain"/>
    <property type="match status" value="2"/>
</dbReference>
<dbReference type="OrthoDB" id="5134860at2"/>
<evidence type="ECO:0000313" key="3">
    <source>
        <dbReference type="Proteomes" id="UP000295620"/>
    </source>
</evidence>
<dbReference type="InterPro" id="IPR008979">
    <property type="entry name" value="Galactose-bd-like_sf"/>
</dbReference>
<dbReference type="InterPro" id="IPR022409">
    <property type="entry name" value="PKD/Chitinase_dom"/>
</dbReference>
<dbReference type="PROSITE" id="PS50093">
    <property type="entry name" value="PKD"/>
    <property type="match status" value="1"/>
</dbReference>
<dbReference type="InterPro" id="IPR000601">
    <property type="entry name" value="PKD_dom"/>
</dbReference>
<organism evidence="2 3">
    <name type="scientific">Pedobacter metabolipauper</name>
    <dbReference type="NCBI Taxonomy" id="425513"/>
    <lineage>
        <taxon>Bacteria</taxon>
        <taxon>Pseudomonadati</taxon>
        <taxon>Bacteroidota</taxon>
        <taxon>Sphingobacteriia</taxon>
        <taxon>Sphingobacteriales</taxon>
        <taxon>Sphingobacteriaceae</taxon>
        <taxon>Pedobacter</taxon>
    </lineage>
</organism>
<dbReference type="SMART" id="SM00089">
    <property type="entry name" value="PKD"/>
    <property type="match status" value="1"/>
</dbReference>
<dbReference type="Gene3D" id="2.60.120.260">
    <property type="entry name" value="Galactose-binding domain-like"/>
    <property type="match status" value="1"/>
</dbReference>
<proteinExistence type="predicted"/>
<dbReference type="InterPro" id="IPR013783">
    <property type="entry name" value="Ig-like_fold"/>
</dbReference>
<protein>
    <submittedName>
        <fullName evidence="2">PKD domain-containing protein</fullName>
    </submittedName>
</protein>
<dbReference type="CDD" id="cd00146">
    <property type="entry name" value="PKD"/>
    <property type="match status" value="1"/>
</dbReference>
<evidence type="ECO:0000259" key="1">
    <source>
        <dbReference type="PROSITE" id="PS50093"/>
    </source>
</evidence>
<dbReference type="Pfam" id="PF18911">
    <property type="entry name" value="PKD_4"/>
    <property type="match status" value="1"/>
</dbReference>
<dbReference type="Gene3D" id="2.60.40.10">
    <property type="entry name" value="Immunoglobulins"/>
    <property type="match status" value="2"/>
</dbReference>
<evidence type="ECO:0000313" key="2">
    <source>
        <dbReference type="EMBL" id="TDQ06356.1"/>
    </source>
</evidence>
<keyword evidence="3" id="KW-1185">Reference proteome</keyword>
<reference evidence="2 3" key="1">
    <citation type="submission" date="2019-03" db="EMBL/GenBank/DDBJ databases">
        <title>Genomic Encyclopedia of Archaeal and Bacterial Type Strains, Phase II (KMG-II): from individual species to whole genera.</title>
        <authorList>
            <person name="Goeker M."/>
        </authorList>
    </citation>
    <scope>NUCLEOTIDE SEQUENCE [LARGE SCALE GENOMIC DNA]</scope>
    <source>
        <strain evidence="2 3">DSM 19035</strain>
    </source>
</reference>
<dbReference type="RefSeq" id="WP_133578217.1">
    <property type="nucleotide sequence ID" value="NZ_SNYC01000009.1"/>
</dbReference>
<dbReference type="AlphaFoldDB" id="A0A4R6SQN8"/>
<dbReference type="Proteomes" id="UP000295620">
    <property type="component" value="Unassembled WGS sequence"/>
</dbReference>
<dbReference type="PROSITE" id="PS51257">
    <property type="entry name" value="PROKAR_LIPOPROTEIN"/>
    <property type="match status" value="1"/>
</dbReference>
<comment type="caution">
    <text evidence="2">The sequence shown here is derived from an EMBL/GenBank/DDBJ whole genome shotgun (WGS) entry which is preliminary data.</text>
</comment>
<dbReference type="InterPro" id="IPR035986">
    <property type="entry name" value="PKD_dom_sf"/>
</dbReference>
<dbReference type="SUPFAM" id="SSF49785">
    <property type="entry name" value="Galactose-binding domain-like"/>
    <property type="match status" value="1"/>
</dbReference>
<accession>A0A4R6SQN8</accession>
<dbReference type="EMBL" id="SNYC01000009">
    <property type="protein sequence ID" value="TDQ06356.1"/>
    <property type="molecule type" value="Genomic_DNA"/>
</dbReference>
<sequence>MKNIYQITLIGLLALTLGCSKNEDIAIVPEEPKPTAKFTVAPVSESDAYTLEFKNASVNGKKIRWTFGDDSVSAEFSPIHTFRSAGTYRVLLSVENGDGYKAQSEIFLKLNPDLLLNFAAVNQGAGKVKLNVSSPTVYTTFKWTFEDKTTSTEATPITTVPAGSVRLVTLEAKTAKGSTATVQRLVTDFGVAQDVTIGSTLIVSKDNNSGAFGGEGSLKLIDNNINTKFLMSAFKGMYAQQVLTTPQVVKVYGITSGDDAQVRDPQQWTLLGSEDGLTWDLLDTRDEQFTGRKMLRLFAVQNTKAYTYYRLNITKNQGNNDLLQISEWRLYKIN</sequence>
<gene>
    <name evidence="2" type="ORF">ATK78_4426</name>
</gene>
<name>A0A4R6SQN8_9SPHI</name>
<feature type="domain" description="PKD" evidence="1">
    <location>
        <begin position="64"/>
        <end position="102"/>
    </location>
</feature>